<reference evidence="1 2" key="1">
    <citation type="journal article" date="2007" name="Nature">
        <title>Evolution of genes and genomes on the Drosophila phylogeny.</title>
        <authorList>
            <consortium name="Drosophila 12 Genomes Consortium"/>
            <person name="Clark A.G."/>
            <person name="Eisen M.B."/>
            <person name="Smith D.R."/>
            <person name="Bergman C.M."/>
            <person name="Oliver B."/>
            <person name="Markow T.A."/>
            <person name="Kaufman T.C."/>
            <person name="Kellis M."/>
            <person name="Gelbart W."/>
            <person name="Iyer V.N."/>
            <person name="Pollard D.A."/>
            <person name="Sackton T.B."/>
            <person name="Larracuente A.M."/>
            <person name="Singh N.D."/>
            <person name="Abad J.P."/>
            <person name="Abt D.N."/>
            <person name="Adryan B."/>
            <person name="Aguade M."/>
            <person name="Akashi H."/>
            <person name="Anderson W.W."/>
            <person name="Aquadro C.F."/>
            <person name="Ardell D.H."/>
            <person name="Arguello R."/>
            <person name="Artieri C.G."/>
            <person name="Barbash D.A."/>
            <person name="Barker D."/>
            <person name="Barsanti P."/>
            <person name="Batterham P."/>
            <person name="Batzoglou S."/>
            <person name="Begun D."/>
            <person name="Bhutkar A."/>
            <person name="Blanco E."/>
            <person name="Bosak S.A."/>
            <person name="Bradley R.K."/>
            <person name="Brand A.D."/>
            <person name="Brent M.R."/>
            <person name="Brooks A.N."/>
            <person name="Brown R.H."/>
            <person name="Butlin R.K."/>
            <person name="Caggese C."/>
            <person name="Calvi B.R."/>
            <person name="Bernardo de Carvalho A."/>
            <person name="Caspi A."/>
            <person name="Castrezana S."/>
            <person name="Celniker S.E."/>
            <person name="Chang J.L."/>
            <person name="Chapple C."/>
            <person name="Chatterji S."/>
            <person name="Chinwalla A."/>
            <person name="Civetta A."/>
            <person name="Clifton S.W."/>
            <person name="Comeron J.M."/>
            <person name="Costello J.C."/>
            <person name="Coyne J.A."/>
            <person name="Daub J."/>
            <person name="David R.G."/>
            <person name="Delcher A.L."/>
            <person name="Delehaunty K."/>
            <person name="Do C.B."/>
            <person name="Ebling H."/>
            <person name="Edwards K."/>
            <person name="Eickbush T."/>
            <person name="Evans J.D."/>
            <person name="Filipski A."/>
            <person name="Findeiss S."/>
            <person name="Freyhult E."/>
            <person name="Fulton L."/>
            <person name="Fulton R."/>
            <person name="Garcia A.C."/>
            <person name="Gardiner A."/>
            <person name="Garfield D.A."/>
            <person name="Garvin B.E."/>
            <person name="Gibson G."/>
            <person name="Gilbert D."/>
            <person name="Gnerre S."/>
            <person name="Godfrey J."/>
            <person name="Good R."/>
            <person name="Gotea V."/>
            <person name="Gravely B."/>
            <person name="Greenberg A.J."/>
            <person name="Griffiths-Jones S."/>
            <person name="Gross S."/>
            <person name="Guigo R."/>
            <person name="Gustafson E.A."/>
            <person name="Haerty W."/>
            <person name="Hahn M.W."/>
            <person name="Halligan D.L."/>
            <person name="Halpern A.L."/>
            <person name="Halter G.M."/>
            <person name="Han M.V."/>
            <person name="Heger A."/>
            <person name="Hillier L."/>
            <person name="Hinrichs A.S."/>
            <person name="Holmes I."/>
            <person name="Hoskins R.A."/>
            <person name="Hubisz M.J."/>
            <person name="Hultmark D."/>
            <person name="Huntley M.A."/>
            <person name="Jaffe D.B."/>
            <person name="Jagadeeshan S."/>
            <person name="Jeck W.R."/>
            <person name="Johnson J."/>
            <person name="Jones C.D."/>
            <person name="Jordan W.C."/>
            <person name="Karpen G.H."/>
            <person name="Kataoka E."/>
            <person name="Keightley P.D."/>
            <person name="Kheradpour P."/>
            <person name="Kirkness E.F."/>
            <person name="Koerich L.B."/>
            <person name="Kristiansen K."/>
            <person name="Kudrna D."/>
            <person name="Kulathinal R.J."/>
            <person name="Kumar S."/>
            <person name="Kwok R."/>
            <person name="Lander E."/>
            <person name="Langley C.H."/>
            <person name="Lapoint R."/>
            <person name="Lazzaro B.P."/>
            <person name="Lee S.J."/>
            <person name="Levesque L."/>
            <person name="Li R."/>
            <person name="Lin C.F."/>
            <person name="Lin M.F."/>
            <person name="Lindblad-Toh K."/>
            <person name="Llopart A."/>
            <person name="Long M."/>
            <person name="Low L."/>
            <person name="Lozovsky E."/>
            <person name="Lu J."/>
            <person name="Luo M."/>
            <person name="Machado C.A."/>
            <person name="Makalowski W."/>
            <person name="Marzo M."/>
            <person name="Matsuda M."/>
            <person name="Matzkin L."/>
            <person name="McAllister B."/>
            <person name="McBride C.S."/>
            <person name="McKernan B."/>
            <person name="McKernan K."/>
            <person name="Mendez-Lago M."/>
            <person name="Minx P."/>
            <person name="Mollenhauer M.U."/>
            <person name="Montooth K."/>
            <person name="Mount S.M."/>
            <person name="Mu X."/>
            <person name="Myers E."/>
            <person name="Negre B."/>
            <person name="Newfeld S."/>
            <person name="Nielsen R."/>
            <person name="Noor M.A."/>
            <person name="O'Grady P."/>
            <person name="Pachter L."/>
            <person name="Papaceit M."/>
            <person name="Parisi M.J."/>
            <person name="Parisi M."/>
            <person name="Parts L."/>
            <person name="Pedersen J.S."/>
            <person name="Pesole G."/>
            <person name="Phillippy A.M."/>
            <person name="Ponting C.P."/>
            <person name="Pop M."/>
            <person name="Porcelli D."/>
            <person name="Powell J.R."/>
            <person name="Prohaska S."/>
            <person name="Pruitt K."/>
            <person name="Puig M."/>
            <person name="Quesneville H."/>
            <person name="Ram K.R."/>
            <person name="Rand D."/>
            <person name="Rasmussen M.D."/>
            <person name="Reed L.K."/>
            <person name="Reenan R."/>
            <person name="Reily A."/>
            <person name="Remington K.A."/>
            <person name="Rieger T.T."/>
            <person name="Ritchie M.G."/>
            <person name="Robin C."/>
            <person name="Rogers Y.H."/>
            <person name="Rohde C."/>
            <person name="Rozas J."/>
            <person name="Rubenfield M.J."/>
            <person name="Ruiz A."/>
            <person name="Russo S."/>
            <person name="Salzberg S.L."/>
            <person name="Sanchez-Gracia A."/>
            <person name="Saranga D.J."/>
            <person name="Sato H."/>
            <person name="Schaeffer S.W."/>
            <person name="Schatz M.C."/>
            <person name="Schlenke T."/>
            <person name="Schwartz R."/>
            <person name="Segarra C."/>
            <person name="Singh R.S."/>
            <person name="Sirot L."/>
            <person name="Sirota M."/>
            <person name="Sisneros N.B."/>
            <person name="Smith C.D."/>
            <person name="Smith T.F."/>
            <person name="Spieth J."/>
            <person name="Stage D.E."/>
            <person name="Stark A."/>
            <person name="Stephan W."/>
            <person name="Strausberg R.L."/>
            <person name="Strempel S."/>
            <person name="Sturgill D."/>
            <person name="Sutton G."/>
            <person name="Sutton G.G."/>
            <person name="Tao W."/>
            <person name="Teichmann S."/>
            <person name="Tobari Y.N."/>
            <person name="Tomimura Y."/>
            <person name="Tsolas J.M."/>
            <person name="Valente V.L."/>
            <person name="Venter E."/>
            <person name="Venter J.C."/>
            <person name="Vicario S."/>
            <person name="Vieira F.G."/>
            <person name="Vilella A.J."/>
            <person name="Villasante A."/>
            <person name="Walenz B."/>
            <person name="Wang J."/>
            <person name="Wasserman M."/>
            <person name="Watts T."/>
            <person name="Wilson D."/>
            <person name="Wilson R.K."/>
            <person name="Wing R.A."/>
            <person name="Wolfner M.F."/>
            <person name="Wong A."/>
            <person name="Wong G.K."/>
            <person name="Wu C.I."/>
            <person name="Wu G."/>
            <person name="Yamamoto D."/>
            <person name="Yang H.P."/>
            <person name="Yang S.P."/>
            <person name="Yorke J.A."/>
            <person name="Yoshida K."/>
            <person name="Zdobnov E."/>
            <person name="Zhang P."/>
            <person name="Zhang Y."/>
            <person name="Zimin A.V."/>
            <person name="Baldwin J."/>
            <person name="Abdouelleil A."/>
            <person name="Abdulkadir J."/>
            <person name="Abebe A."/>
            <person name="Abera B."/>
            <person name="Abreu J."/>
            <person name="Acer S.C."/>
            <person name="Aftuck L."/>
            <person name="Alexander A."/>
            <person name="An P."/>
            <person name="Anderson E."/>
            <person name="Anderson S."/>
            <person name="Arachi H."/>
            <person name="Azer M."/>
            <person name="Bachantsang P."/>
            <person name="Barry A."/>
            <person name="Bayul T."/>
            <person name="Berlin A."/>
            <person name="Bessette D."/>
            <person name="Bloom T."/>
            <person name="Blye J."/>
            <person name="Boguslavskiy L."/>
            <person name="Bonnet C."/>
            <person name="Boukhgalter B."/>
            <person name="Bourzgui I."/>
            <person name="Brown A."/>
            <person name="Cahill P."/>
            <person name="Channer S."/>
            <person name="Cheshatsang Y."/>
            <person name="Chuda L."/>
            <person name="Citroen M."/>
            <person name="Collymore A."/>
            <person name="Cooke P."/>
            <person name="Costello M."/>
            <person name="D'Aco K."/>
            <person name="Daza R."/>
            <person name="De Haan G."/>
            <person name="DeGray S."/>
            <person name="DeMaso C."/>
            <person name="Dhargay N."/>
            <person name="Dooley K."/>
            <person name="Dooley E."/>
            <person name="Doricent M."/>
            <person name="Dorje P."/>
            <person name="Dorjee K."/>
            <person name="Dupes A."/>
            <person name="Elong R."/>
            <person name="Falk J."/>
            <person name="Farina A."/>
            <person name="Faro S."/>
            <person name="Ferguson D."/>
            <person name="Fisher S."/>
            <person name="Foley C.D."/>
            <person name="Franke A."/>
            <person name="Friedrich D."/>
            <person name="Gadbois L."/>
            <person name="Gearin G."/>
            <person name="Gearin C.R."/>
            <person name="Giannoukos G."/>
            <person name="Goode T."/>
            <person name="Graham J."/>
            <person name="Grandbois E."/>
            <person name="Grewal S."/>
            <person name="Gyaltsen K."/>
            <person name="Hafez N."/>
            <person name="Hagos B."/>
            <person name="Hall J."/>
            <person name="Henson C."/>
            <person name="Hollinger A."/>
            <person name="Honan T."/>
            <person name="Huard M.D."/>
            <person name="Hughes L."/>
            <person name="Hurhula B."/>
            <person name="Husby M.E."/>
            <person name="Kamat A."/>
            <person name="Kanga B."/>
            <person name="Kashin S."/>
            <person name="Khazanovich D."/>
            <person name="Kisner P."/>
            <person name="Lance K."/>
            <person name="Lara M."/>
            <person name="Lee W."/>
            <person name="Lennon N."/>
            <person name="Letendre F."/>
            <person name="LeVine R."/>
            <person name="Lipovsky A."/>
            <person name="Liu X."/>
            <person name="Liu J."/>
            <person name="Liu S."/>
            <person name="Lokyitsang T."/>
            <person name="Lokyitsang Y."/>
            <person name="Lubonja R."/>
            <person name="Lui A."/>
            <person name="MacDonald P."/>
            <person name="Magnisalis V."/>
            <person name="Maru K."/>
            <person name="Matthews C."/>
            <person name="McCusker W."/>
            <person name="McDonough S."/>
            <person name="Mehta T."/>
            <person name="Meldrim J."/>
            <person name="Meneus L."/>
            <person name="Mihai O."/>
            <person name="Mihalev A."/>
            <person name="Mihova T."/>
            <person name="Mittelman R."/>
            <person name="Mlenga V."/>
            <person name="Montmayeur A."/>
            <person name="Mulrain L."/>
            <person name="Navidi A."/>
            <person name="Naylor J."/>
            <person name="Negash T."/>
            <person name="Nguyen T."/>
            <person name="Nguyen N."/>
            <person name="Nicol R."/>
            <person name="Norbu C."/>
            <person name="Norbu N."/>
            <person name="Novod N."/>
            <person name="O'Neill B."/>
            <person name="Osman S."/>
            <person name="Markiewicz E."/>
            <person name="Oyono O.L."/>
            <person name="Patti C."/>
            <person name="Phunkhang P."/>
            <person name="Pierre F."/>
            <person name="Priest M."/>
            <person name="Raghuraman S."/>
            <person name="Rege F."/>
            <person name="Reyes R."/>
            <person name="Rise C."/>
            <person name="Rogov P."/>
            <person name="Ross K."/>
            <person name="Ryan E."/>
            <person name="Settipalli S."/>
            <person name="Shea T."/>
            <person name="Sherpa N."/>
            <person name="Shi L."/>
            <person name="Shih D."/>
            <person name="Sparrow T."/>
            <person name="Spaulding J."/>
            <person name="Stalker J."/>
            <person name="Stange-Thomann N."/>
            <person name="Stavropoulos S."/>
            <person name="Stone C."/>
            <person name="Strader C."/>
            <person name="Tesfaye S."/>
            <person name="Thomson T."/>
            <person name="Thoulutsang Y."/>
            <person name="Thoulutsang D."/>
            <person name="Topham K."/>
            <person name="Topping I."/>
            <person name="Tsamla T."/>
            <person name="Vassiliev H."/>
            <person name="Vo A."/>
            <person name="Wangchuk T."/>
            <person name="Wangdi T."/>
            <person name="Weiand M."/>
            <person name="Wilkinson J."/>
            <person name="Wilson A."/>
            <person name="Yadav S."/>
            <person name="Young G."/>
            <person name="Yu Q."/>
            <person name="Zembek L."/>
            <person name="Zhong D."/>
            <person name="Zimmer A."/>
            <person name="Zwirko Z."/>
            <person name="Jaffe D.B."/>
            <person name="Alvarez P."/>
            <person name="Brockman W."/>
            <person name="Butler J."/>
            <person name="Chin C."/>
            <person name="Gnerre S."/>
            <person name="Grabherr M."/>
            <person name="Kleber M."/>
            <person name="Mauceli E."/>
            <person name="MacCallum I."/>
        </authorList>
    </citation>
    <scope>NUCLEOTIDE SEQUENCE [LARGE SCALE GENOMIC DNA]</scope>
    <source>
        <strain evidence="2">MSH-3 / Tucson 14011-0111.49</strain>
    </source>
</reference>
<dbReference type="SUPFAM" id="SSF50182">
    <property type="entry name" value="Sm-like ribonucleoproteins"/>
    <property type="match status" value="1"/>
</dbReference>
<proteinExistence type="predicted"/>
<dbReference type="InterPro" id="IPR010920">
    <property type="entry name" value="LSM_dom_sf"/>
</dbReference>
<evidence type="ECO:0000313" key="1">
    <source>
        <dbReference type="EMBL" id="EDW26382.1"/>
    </source>
</evidence>
<keyword evidence="2" id="KW-1185">Reference proteome</keyword>
<protein>
    <submittedName>
        <fullName evidence="1">GL22395</fullName>
    </submittedName>
</protein>
<name>B4HCD6_DROPE</name>
<dbReference type="Proteomes" id="UP000008744">
    <property type="component" value="Unassembled WGS sequence"/>
</dbReference>
<organism evidence="2">
    <name type="scientific">Drosophila persimilis</name>
    <name type="common">Fruit fly</name>
    <dbReference type="NCBI Taxonomy" id="7234"/>
    <lineage>
        <taxon>Eukaryota</taxon>
        <taxon>Metazoa</taxon>
        <taxon>Ecdysozoa</taxon>
        <taxon>Arthropoda</taxon>
        <taxon>Hexapoda</taxon>
        <taxon>Insecta</taxon>
        <taxon>Pterygota</taxon>
        <taxon>Neoptera</taxon>
        <taxon>Endopterygota</taxon>
        <taxon>Diptera</taxon>
        <taxon>Brachycera</taxon>
        <taxon>Muscomorpha</taxon>
        <taxon>Ephydroidea</taxon>
        <taxon>Drosophilidae</taxon>
        <taxon>Drosophila</taxon>
        <taxon>Sophophora</taxon>
    </lineage>
</organism>
<dbReference type="AlphaFoldDB" id="B4HCD6"/>
<evidence type="ECO:0000313" key="2">
    <source>
        <dbReference type="Proteomes" id="UP000008744"/>
    </source>
</evidence>
<gene>
    <name evidence="1" type="primary">Dper\GL22395</name>
    <name evidence="1" type="ORF">Dper_GL22395</name>
</gene>
<sequence length="85" mass="9413">MEIGLLESELSQIYPMWQQQYIQRCLGRSVKVTLQDGTVLMGVFLAVEPPVSVQLSSCLQHAAGSSMYLGNVTVEMQNILLIDVI</sequence>
<dbReference type="HOGENOM" id="CLU_2673728_0_0_1"/>
<dbReference type="EMBL" id="CH479308">
    <property type="protein sequence ID" value="EDW26382.1"/>
    <property type="molecule type" value="Genomic_DNA"/>
</dbReference>
<dbReference type="OMA" id="QIYPMWQ"/>
<accession>B4HCD6</accession>